<evidence type="ECO:0000313" key="6">
    <source>
        <dbReference type="Proteomes" id="UP000198287"/>
    </source>
</evidence>
<dbReference type="Pfam" id="PF26116">
    <property type="entry name" value="FAM13A"/>
    <property type="match status" value="1"/>
</dbReference>
<reference evidence="5 6" key="1">
    <citation type="submission" date="2015-12" db="EMBL/GenBank/DDBJ databases">
        <title>The genome of Folsomia candida.</title>
        <authorList>
            <person name="Faddeeva A."/>
            <person name="Derks M.F."/>
            <person name="Anvar Y."/>
            <person name="Smit S."/>
            <person name="Van Straalen N."/>
            <person name="Roelofs D."/>
        </authorList>
    </citation>
    <scope>NUCLEOTIDE SEQUENCE [LARGE SCALE GENOMIC DNA]</scope>
    <source>
        <strain evidence="5 6">VU population</strain>
        <tissue evidence="5">Whole body</tissue>
    </source>
</reference>
<feature type="compositionally biased region" description="Basic and acidic residues" evidence="3">
    <location>
        <begin position="73"/>
        <end position="97"/>
    </location>
</feature>
<feature type="compositionally biased region" description="Basic and acidic residues" evidence="3">
    <location>
        <begin position="124"/>
        <end position="135"/>
    </location>
</feature>
<dbReference type="EMBL" id="LNIX01000002">
    <property type="protein sequence ID" value="OXA59928.1"/>
    <property type="molecule type" value="Genomic_DNA"/>
</dbReference>
<organism evidence="5 6">
    <name type="scientific">Folsomia candida</name>
    <name type="common">Springtail</name>
    <dbReference type="NCBI Taxonomy" id="158441"/>
    <lineage>
        <taxon>Eukaryota</taxon>
        <taxon>Metazoa</taxon>
        <taxon>Ecdysozoa</taxon>
        <taxon>Arthropoda</taxon>
        <taxon>Hexapoda</taxon>
        <taxon>Collembola</taxon>
        <taxon>Entomobryomorpha</taxon>
        <taxon>Isotomoidea</taxon>
        <taxon>Isotomidae</taxon>
        <taxon>Proisotominae</taxon>
        <taxon>Folsomia</taxon>
    </lineage>
</organism>
<dbReference type="InterPro" id="IPR059029">
    <property type="entry name" value="FAM13A_dom"/>
</dbReference>
<dbReference type="Proteomes" id="UP000198287">
    <property type="component" value="Unassembled WGS sequence"/>
</dbReference>
<feature type="region of interest" description="Disordered" evidence="3">
    <location>
        <begin position="212"/>
        <end position="237"/>
    </location>
</feature>
<dbReference type="OrthoDB" id="185175at2759"/>
<evidence type="ECO:0000256" key="2">
    <source>
        <dbReference type="SAM" id="Coils"/>
    </source>
</evidence>
<dbReference type="Gene3D" id="1.10.10.1460">
    <property type="match status" value="1"/>
</dbReference>
<feature type="compositionally biased region" description="Low complexity" evidence="3">
    <location>
        <begin position="98"/>
        <end position="112"/>
    </location>
</feature>
<evidence type="ECO:0000259" key="4">
    <source>
        <dbReference type="Pfam" id="PF26116"/>
    </source>
</evidence>
<feature type="compositionally biased region" description="Low complexity" evidence="3">
    <location>
        <begin position="29"/>
        <end position="56"/>
    </location>
</feature>
<dbReference type="PANTHER" id="PTHR15904">
    <property type="entry name" value="FAM13"/>
    <property type="match status" value="1"/>
</dbReference>
<dbReference type="PANTHER" id="PTHR15904:SF17">
    <property type="entry name" value="RHO-GAP DOMAIN-CONTAINING PROTEIN"/>
    <property type="match status" value="1"/>
</dbReference>
<keyword evidence="2" id="KW-0175">Coiled coil</keyword>
<feature type="region of interest" description="Disordered" evidence="3">
    <location>
        <begin position="70"/>
        <end position="135"/>
    </location>
</feature>
<dbReference type="STRING" id="158441.A0A226ERT6"/>
<keyword evidence="6" id="KW-1185">Reference proteome</keyword>
<proteinExistence type="inferred from homology"/>
<evidence type="ECO:0000256" key="1">
    <source>
        <dbReference type="ARBA" id="ARBA00007549"/>
    </source>
</evidence>
<feature type="domain" description="FAM13A-like" evidence="4">
    <location>
        <begin position="467"/>
        <end position="538"/>
    </location>
</feature>
<accession>A0A226ERT6</accession>
<gene>
    <name evidence="5" type="ORF">Fcan01_04534</name>
</gene>
<comment type="caution">
    <text evidence="5">The sequence shown here is derived from an EMBL/GenBank/DDBJ whole genome shotgun (WGS) entry which is preliminary data.</text>
</comment>
<comment type="similarity">
    <text evidence="1">Belongs to the FAM13 family.</text>
</comment>
<sequence length="544" mass="61669">MFKFRRRSFCTTKSKEDEEDEVKVDGDNNEVNVVKTKPSPPTSTTTPTTTTPTSSKFFTGVKSFRKSLMGQIEKGERKRGEAEEEVNHLEVEGKRPDSTTTTPTAGEPSTMTPLHSTPNHPHPHYSETPHHHDNPMKPHRTYCAESERDIERNINYYGNQKKHRRKRHREKSEVAAIPTVTIEEIIIPKEDSTGGRGGGFLEAIQGGDPLLSPRSNSTLAPNPHLLSLSQTPSPMDLPPSPPMAQMDGPPIRRLLYAETESKLNDLTKEMSTLKRNLKRFEDEYETIFGYRPSYADKLGNKDMKKCLVGVARIKREMGALHDCPPGVFPPTPHKSLTSLTTTVTQIPLSTTPPSLMTPAELQEEKNSLQKQLLILERKHGRPTKKEEKEIVRELYERYREVKRWGRKSTSSGGGGGKFLGVVPENGVLELGELGEETTSRVLQIDMDLEIDGVAIEIEDEAWNLMDLPTLTARLTELREEKRALRSTLRRFESDFTMTTGRKPQKEEKYSSSSSMETCYQRYKKIKKTIRLLEVLVNKMKNNDE</sequence>
<dbReference type="InterPro" id="IPR039102">
    <property type="entry name" value="FAM13"/>
</dbReference>
<feature type="coiled-coil region" evidence="2">
    <location>
        <begin position="256"/>
        <end position="283"/>
    </location>
</feature>
<dbReference type="AlphaFoldDB" id="A0A226ERT6"/>
<dbReference type="OMA" id="CHSADEN"/>
<protein>
    <submittedName>
        <fullName evidence="5">Protein FAM13A</fullName>
    </submittedName>
</protein>
<name>A0A226ERT6_FOLCA</name>
<feature type="coiled-coil region" evidence="2">
    <location>
        <begin position="467"/>
        <end position="494"/>
    </location>
</feature>
<feature type="region of interest" description="Disordered" evidence="3">
    <location>
        <begin position="1"/>
        <end position="58"/>
    </location>
</feature>
<evidence type="ECO:0000256" key="3">
    <source>
        <dbReference type="SAM" id="MobiDB-lite"/>
    </source>
</evidence>
<evidence type="ECO:0000313" key="5">
    <source>
        <dbReference type="EMBL" id="OXA59928.1"/>
    </source>
</evidence>